<evidence type="ECO:0000313" key="4">
    <source>
        <dbReference type="Proteomes" id="UP000323075"/>
    </source>
</evidence>
<dbReference type="InterPro" id="IPR036390">
    <property type="entry name" value="WH_DNA-bd_sf"/>
</dbReference>
<protein>
    <submittedName>
        <fullName evidence="1">HTH domain protein</fullName>
    </submittedName>
    <submittedName>
        <fullName evidence="2">Regulatory protein, arsR family</fullName>
    </submittedName>
</protein>
<dbReference type="RefSeq" id="WP_209000315.1">
    <property type="nucleotide sequence ID" value="NZ_VRYN01000031.1"/>
</dbReference>
<dbReference type="Proteomes" id="UP000323075">
    <property type="component" value="Unassembled WGS sequence"/>
</dbReference>
<dbReference type="InterPro" id="IPR036388">
    <property type="entry name" value="WH-like_DNA-bd_sf"/>
</dbReference>
<reference evidence="1 3" key="1">
    <citation type="journal article" date="2019" name="Microbiol. Resour. Announc.">
        <title>The Genome Sequence of the Halobacterium salinarum Type Strain Is Closely Related to That of Laboratory Strains NRC-1 and R1.</title>
        <authorList>
            <person name="Pfeiffer F."/>
            <person name="Marchfelder A."/>
            <person name="Habermann B."/>
            <person name="Dyall-Smith M.L."/>
        </authorList>
    </citation>
    <scope>NUCLEOTIDE SEQUENCE [LARGE SCALE GENOMIC DNA]</scope>
    <source>
        <strain evidence="1">91-R6</strain>
        <strain evidence="3">ATCC 33171 / DSM 3754 / JCM 8978 / NBRC 102687 / NCIMB 764 / 91-R6</strain>
    </source>
</reference>
<dbReference type="CDD" id="cd00090">
    <property type="entry name" value="HTH_ARSR"/>
    <property type="match status" value="1"/>
</dbReference>
<dbReference type="EMBL" id="VRYN01000031">
    <property type="protein sequence ID" value="TYO70678.1"/>
    <property type="molecule type" value="Genomic_DNA"/>
</dbReference>
<dbReference type="Gene3D" id="1.10.10.10">
    <property type="entry name" value="Winged helix-like DNA-binding domain superfamily/Winged helix DNA-binding domain"/>
    <property type="match status" value="1"/>
</dbReference>
<dbReference type="Proteomes" id="UP000296216">
    <property type="component" value="Chromosome"/>
</dbReference>
<reference evidence="1" key="3">
    <citation type="journal article" name="MicrobiologyOpen">
        <title>Whole-genome comparison between the type strain of Halobacterium salinarum (DSM 3754(T)) and the laboratory strains R1 and NRC-1.</title>
        <authorList>
            <person name="Pfeiffer F."/>
            <person name="Losensky G."/>
            <person name="Marchfelder A."/>
            <person name="Habermann B."/>
            <person name="Dyall-Smith M."/>
        </authorList>
    </citation>
    <scope>NUCLEOTIDE SEQUENCE</scope>
    <source>
        <strain evidence="1">91-R6</strain>
    </source>
</reference>
<evidence type="ECO:0000313" key="2">
    <source>
        <dbReference type="EMBL" id="TYO70678.1"/>
    </source>
</evidence>
<dbReference type="EMBL" id="CP038631">
    <property type="protein sequence ID" value="QCC44616.1"/>
    <property type="molecule type" value="Genomic_DNA"/>
</dbReference>
<gene>
    <name evidence="2" type="ORF">APQ99_02466</name>
    <name evidence="1" type="ORF">HBSAL_04545</name>
</gene>
<dbReference type="GeneID" id="69122415"/>
<reference evidence="2 4" key="2">
    <citation type="submission" date="2019-07" db="EMBL/GenBank/DDBJ databases">
        <title>Genomic Encyclopedia of Archaeal and Bacterial Type Strains, Phase II (KMG-II): from individual species to whole genera.</title>
        <authorList>
            <person name="Goeker M."/>
        </authorList>
    </citation>
    <scope>NUCLEOTIDE SEQUENCE [LARGE SCALE GENOMIC DNA]</scope>
    <source>
        <strain evidence="2 4">DSM 3754</strain>
    </source>
</reference>
<dbReference type="InterPro" id="IPR011991">
    <property type="entry name" value="ArsR-like_HTH"/>
</dbReference>
<evidence type="ECO:0000313" key="3">
    <source>
        <dbReference type="Proteomes" id="UP000296216"/>
    </source>
</evidence>
<sequence length="119" mass="12970">MSEISHAGDETADRVADRAEFSRTLAQSDYDNVTVLALSEAADVLTDRRRELIDALRVGEYESIRDLAREVGRDKGAVSRDLAVLAEHGVTTLEENGRAKRPVLRTGTIVVEPVAVTHG</sequence>
<name>A0A4D6GU03_HALS9</name>
<proteinExistence type="predicted"/>
<dbReference type="AlphaFoldDB" id="A0A4D6GU03"/>
<dbReference type="SUPFAM" id="SSF46785">
    <property type="entry name" value="Winged helix' DNA-binding domain"/>
    <property type="match status" value="1"/>
</dbReference>
<dbReference type="Pfam" id="PF25212">
    <property type="entry name" value="HVO_A0114"/>
    <property type="match status" value="1"/>
</dbReference>
<evidence type="ECO:0000313" key="1">
    <source>
        <dbReference type="EMBL" id="QCC44616.1"/>
    </source>
</evidence>
<organism evidence="1 3">
    <name type="scientific">Halobacterium salinarum (strain ATCC 33171 / DSM 3754 / JCM 8978 / NBRC 102687 / NCIMB 764 / 91-R6)</name>
    <dbReference type="NCBI Taxonomy" id="2597657"/>
    <lineage>
        <taxon>Archaea</taxon>
        <taxon>Methanobacteriati</taxon>
        <taxon>Methanobacteriota</taxon>
        <taxon>Stenosarchaea group</taxon>
        <taxon>Halobacteria</taxon>
        <taxon>Halobacteriales</taxon>
        <taxon>Halobacteriaceae</taxon>
        <taxon>Halobacterium</taxon>
    </lineage>
</organism>
<accession>A0A4D6GU03</accession>